<gene>
    <name evidence="9" type="ORF">EJ04DRAFT_571115</name>
</gene>
<dbReference type="EMBL" id="ML996425">
    <property type="protein sequence ID" value="KAF2726607.1"/>
    <property type="molecule type" value="Genomic_DNA"/>
</dbReference>
<dbReference type="InterPro" id="IPR021190">
    <property type="entry name" value="Pept_M10A"/>
</dbReference>
<evidence type="ECO:0000256" key="6">
    <source>
        <dbReference type="PIRSR" id="PIRSR621190-1"/>
    </source>
</evidence>
<feature type="binding site" evidence="7">
    <location>
        <position position="175"/>
    </location>
    <ligand>
        <name>Zn(2+)</name>
        <dbReference type="ChEBI" id="CHEBI:29105"/>
        <label>2</label>
        <note>catalytic</note>
    </ligand>
</feature>
<feature type="domain" description="Peptidase metallopeptidase" evidence="8">
    <location>
        <begin position="57"/>
        <end position="209"/>
    </location>
</feature>
<evidence type="ECO:0000259" key="8">
    <source>
        <dbReference type="SMART" id="SM00235"/>
    </source>
</evidence>
<feature type="binding site" evidence="7">
    <location>
        <position position="111"/>
    </location>
    <ligand>
        <name>Ca(2+)</name>
        <dbReference type="ChEBI" id="CHEBI:29108"/>
        <label>2</label>
    </ligand>
</feature>
<dbReference type="Gene3D" id="3.40.390.10">
    <property type="entry name" value="Collagenase (Catalytic Domain)"/>
    <property type="match status" value="1"/>
</dbReference>
<dbReference type="GO" id="GO:0008270">
    <property type="term" value="F:zinc ion binding"/>
    <property type="evidence" value="ECO:0007669"/>
    <property type="project" value="InterPro"/>
</dbReference>
<dbReference type="PANTHER" id="PTHR10201:SF323">
    <property type="entry name" value="MATRIX METALLOPROTEINASE-21"/>
    <property type="match status" value="1"/>
</dbReference>
<dbReference type="GO" id="GO:0004222">
    <property type="term" value="F:metalloendopeptidase activity"/>
    <property type="evidence" value="ECO:0007669"/>
    <property type="project" value="InterPro"/>
</dbReference>
<feature type="active site" evidence="6">
    <location>
        <position position="166"/>
    </location>
</feature>
<evidence type="ECO:0000256" key="1">
    <source>
        <dbReference type="ARBA" id="ARBA00022670"/>
    </source>
</evidence>
<keyword evidence="7" id="KW-0106">Calcium</keyword>
<comment type="cofactor">
    <cofactor evidence="7">
        <name>Ca(2+)</name>
        <dbReference type="ChEBI" id="CHEBI:29108"/>
    </cofactor>
    <text evidence="7">Can bind about 5 Ca(2+) ions per subunit.</text>
</comment>
<evidence type="ECO:0000256" key="4">
    <source>
        <dbReference type="ARBA" id="ARBA00022833"/>
    </source>
</evidence>
<keyword evidence="10" id="KW-1185">Reference proteome</keyword>
<dbReference type="SUPFAM" id="SSF47090">
    <property type="entry name" value="PGBD-like"/>
    <property type="match status" value="1"/>
</dbReference>
<dbReference type="GO" id="GO:0030198">
    <property type="term" value="P:extracellular matrix organization"/>
    <property type="evidence" value="ECO:0007669"/>
    <property type="project" value="TreeGrafter"/>
</dbReference>
<dbReference type="PRINTS" id="PR00138">
    <property type="entry name" value="MATRIXIN"/>
</dbReference>
<evidence type="ECO:0000256" key="5">
    <source>
        <dbReference type="ARBA" id="ARBA00023049"/>
    </source>
</evidence>
<feature type="binding site" evidence="7">
    <location>
        <position position="169"/>
    </location>
    <ligand>
        <name>Zn(2+)</name>
        <dbReference type="ChEBI" id="CHEBI:29105"/>
        <label>2</label>
        <note>catalytic</note>
    </ligand>
</feature>
<dbReference type="GO" id="GO:0030574">
    <property type="term" value="P:collagen catabolic process"/>
    <property type="evidence" value="ECO:0007669"/>
    <property type="project" value="TreeGrafter"/>
</dbReference>
<dbReference type="SUPFAM" id="SSF55486">
    <property type="entry name" value="Metalloproteases ('zincins'), catalytic domain"/>
    <property type="match status" value="1"/>
</dbReference>
<dbReference type="Pfam" id="PF00413">
    <property type="entry name" value="Peptidase_M10"/>
    <property type="match status" value="1"/>
</dbReference>
<dbReference type="InterPro" id="IPR024079">
    <property type="entry name" value="MetalloPept_cat_dom_sf"/>
</dbReference>
<keyword evidence="5" id="KW-0482">Metalloprotease</keyword>
<feature type="binding site" evidence="7">
    <location>
        <position position="183"/>
    </location>
    <ligand>
        <name>Zn(2+)</name>
        <dbReference type="ChEBI" id="CHEBI:29105"/>
        <label>2</label>
        <note>catalytic</note>
    </ligand>
</feature>
<feature type="binding site" evidence="7">
    <location>
        <position position="149"/>
    </location>
    <ligand>
        <name>Ca(2+)</name>
        <dbReference type="ChEBI" id="CHEBI:29108"/>
        <label>1</label>
    </ligand>
</feature>
<feature type="binding site" evidence="7">
    <location>
        <position position="165"/>
    </location>
    <ligand>
        <name>Zn(2+)</name>
        <dbReference type="ChEBI" id="CHEBI:29105"/>
        <label>2</label>
        <note>catalytic</note>
    </ligand>
</feature>
<evidence type="ECO:0000256" key="7">
    <source>
        <dbReference type="PIRSR" id="PIRSR621190-2"/>
    </source>
</evidence>
<keyword evidence="2 7" id="KW-0479">Metal-binding</keyword>
<proteinExistence type="predicted"/>
<evidence type="ECO:0000256" key="3">
    <source>
        <dbReference type="ARBA" id="ARBA00022801"/>
    </source>
</evidence>
<feature type="binding site" description="in inhibited form" evidence="7">
    <location>
        <position position="33"/>
    </location>
    <ligand>
        <name>Zn(2+)</name>
        <dbReference type="ChEBI" id="CHEBI:29105"/>
        <label>2</label>
        <note>catalytic</note>
    </ligand>
</feature>
<protein>
    <submittedName>
        <fullName evidence="9">Zincin</fullName>
    </submittedName>
</protein>
<comment type="cofactor">
    <cofactor evidence="7">
        <name>Zn(2+)</name>
        <dbReference type="ChEBI" id="CHEBI:29105"/>
    </cofactor>
    <text evidence="7">Binds 2 Zn(2+) ions per subunit.</text>
</comment>
<feature type="binding site" evidence="7">
    <location>
        <position position="76"/>
    </location>
    <ligand>
        <name>Ca(2+)</name>
        <dbReference type="ChEBI" id="CHEBI:29108"/>
        <label>1</label>
    </ligand>
</feature>
<evidence type="ECO:0000256" key="2">
    <source>
        <dbReference type="ARBA" id="ARBA00022723"/>
    </source>
</evidence>
<dbReference type="PANTHER" id="PTHR10201">
    <property type="entry name" value="MATRIX METALLOPROTEINASE"/>
    <property type="match status" value="1"/>
</dbReference>
<evidence type="ECO:0000313" key="10">
    <source>
        <dbReference type="Proteomes" id="UP000799444"/>
    </source>
</evidence>
<sequence length="488" mass="54544">MASAIRKIQNVLHEPETGEYDDRMDDVLSKPRCGRIQPYNETDALSNATMHKRYILWGPKWDHTALTYSFVNYTSDVKGDLQKATLKNAFAQWTQFLPITISPAPDNARADIHIMFRSMGSAEPAYAFTNMIADGIALSSGLINITFNDDYVWTDDRLFNFTAIHEIGHTLGLSHSKVENAVMWPYYEADVIRQIHPDDQAAVHSLYGWRTPRWKRIDNNSGTKDIVQLSSAGDPTPLDGLYQLRSSGQILWNDRSGKWVNIDNNKDTVQIAGSGGNLYQRHTDGSIYKYLGSGANWQYIGAATDNSVDIVASGDQIYQRRKDGWIARWSGTGLAWTTIAQPSTPVSKQIAVSDKKTLWNLLSSGDVVRSEWPYGSNSWAIVDHNLANAAIAVGGEEFYKLQTDGSIIWLDLRALLWKIIENEGSIAIQASGNYLYSRHDDGSIWRYTGTPMLWEQLDASMDVRTVVGDSRGAVWAMLGTGDIMQLSS</sequence>
<dbReference type="AlphaFoldDB" id="A0A9P4QKV4"/>
<keyword evidence="3" id="KW-0378">Hydrolase</keyword>
<reference evidence="9" key="1">
    <citation type="journal article" date="2020" name="Stud. Mycol.">
        <title>101 Dothideomycetes genomes: a test case for predicting lifestyles and emergence of pathogens.</title>
        <authorList>
            <person name="Haridas S."/>
            <person name="Albert R."/>
            <person name="Binder M."/>
            <person name="Bloem J."/>
            <person name="Labutti K."/>
            <person name="Salamov A."/>
            <person name="Andreopoulos B."/>
            <person name="Baker S."/>
            <person name="Barry K."/>
            <person name="Bills G."/>
            <person name="Bluhm B."/>
            <person name="Cannon C."/>
            <person name="Castanera R."/>
            <person name="Culley D."/>
            <person name="Daum C."/>
            <person name="Ezra D."/>
            <person name="Gonzalez J."/>
            <person name="Henrissat B."/>
            <person name="Kuo A."/>
            <person name="Liang C."/>
            <person name="Lipzen A."/>
            <person name="Lutzoni F."/>
            <person name="Magnuson J."/>
            <person name="Mondo S."/>
            <person name="Nolan M."/>
            <person name="Ohm R."/>
            <person name="Pangilinan J."/>
            <person name="Park H.-J."/>
            <person name="Ramirez L."/>
            <person name="Alfaro M."/>
            <person name="Sun H."/>
            <person name="Tritt A."/>
            <person name="Yoshinaga Y."/>
            <person name="Zwiers L.-H."/>
            <person name="Turgeon B."/>
            <person name="Goodwin S."/>
            <person name="Spatafora J."/>
            <person name="Crous P."/>
            <person name="Grigoriev I."/>
        </authorList>
    </citation>
    <scope>NUCLEOTIDE SEQUENCE</scope>
    <source>
        <strain evidence="9">CBS 125425</strain>
    </source>
</reference>
<keyword evidence="1" id="KW-0645">Protease</keyword>
<organism evidence="9 10">
    <name type="scientific">Polyplosphaeria fusca</name>
    <dbReference type="NCBI Taxonomy" id="682080"/>
    <lineage>
        <taxon>Eukaryota</taxon>
        <taxon>Fungi</taxon>
        <taxon>Dikarya</taxon>
        <taxon>Ascomycota</taxon>
        <taxon>Pezizomycotina</taxon>
        <taxon>Dothideomycetes</taxon>
        <taxon>Pleosporomycetidae</taxon>
        <taxon>Pleosporales</taxon>
        <taxon>Tetraplosphaeriaceae</taxon>
        <taxon>Polyplosphaeria</taxon>
    </lineage>
</organism>
<dbReference type="InterPro" id="IPR036365">
    <property type="entry name" value="PGBD-like_sf"/>
</dbReference>
<dbReference type="GO" id="GO:0031012">
    <property type="term" value="C:extracellular matrix"/>
    <property type="evidence" value="ECO:0007669"/>
    <property type="project" value="InterPro"/>
</dbReference>
<keyword evidence="4 7" id="KW-0862">Zinc</keyword>
<dbReference type="OrthoDB" id="65569at2759"/>
<dbReference type="SMART" id="SM00235">
    <property type="entry name" value="ZnMc"/>
    <property type="match status" value="1"/>
</dbReference>
<dbReference type="InterPro" id="IPR001818">
    <property type="entry name" value="Pept_M10_metallopeptidase"/>
</dbReference>
<dbReference type="InterPro" id="IPR006026">
    <property type="entry name" value="Peptidase_Metallo"/>
</dbReference>
<comment type="caution">
    <text evidence="9">The sequence shown here is derived from an EMBL/GenBank/DDBJ whole genome shotgun (WGS) entry which is preliminary data.</text>
</comment>
<dbReference type="Proteomes" id="UP000799444">
    <property type="component" value="Unassembled WGS sequence"/>
</dbReference>
<name>A0A9P4QKV4_9PLEO</name>
<evidence type="ECO:0000313" key="9">
    <source>
        <dbReference type="EMBL" id="KAF2726607.1"/>
    </source>
</evidence>
<dbReference type="GO" id="GO:0006508">
    <property type="term" value="P:proteolysis"/>
    <property type="evidence" value="ECO:0007669"/>
    <property type="project" value="UniProtKB-KW"/>
</dbReference>
<accession>A0A9P4QKV4</accession>